<comment type="caution">
    <text evidence="1">The sequence shown here is derived from an EMBL/GenBank/DDBJ whole genome shotgun (WGS) entry which is preliminary data.</text>
</comment>
<proteinExistence type="predicted"/>
<reference evidence="1" key="1">
    <citation type="journal article" date="2014" name="Int. J. Syst. Evol. Microbiol.">
        <title>Complete genome sequence of Corynebacterium casei LMG S-19264T (=DSM 44701T), isolated from a smear-ripened cheese.</title>
        <authorList>
            <consortium name="US DOE Joint Genome Institute (JGI-PGF)"/>
            <person name="Walter F."/>
            <person name="Albersmeier A."/>
            <person name="Kalinowski J."/>
            <person name="Ruckert C."/>
        </authorList>
    </citation>
    <scope>NUCLEOTIDE SEQUENCE</scope>
    <source>
        <strain evidence="1">KCTC 32437</strain>
    </source>
</reference>
<dbReference type="Pfam" id="PF06089">
    <property type="entry name" value="Asparaginase_II"/>
    <property type="match status" value="1"/>
</dbReference>
<protein>
    <submittedName>
        <fullName evidence="1">Asparaginase</fullName>
    </submittedName>
</protein>
<dbReference type="PANTHER" id="PTHR42110:SF1">
    <property type="entry name" value="L-ASPARAGINASE, PUTATIVE (AFU_ORTHOLOGUE AFUA_3G11890)-RELATED"/>
    <property type="match status" value="1"/>
</dbReference>
<organism evidence="1 2">
    <name type="scientific">Devosia pacifica</name>
    <dbReference type="NCBI Taxonomy" id="1335967"/>
    <lineage>
        <taxon>Bacteria</taxon>
        <taxon>Pseudomonadati</taxon>
        <taxon>Pseudomonadota</taxon>
        <taxon>Alphaproteobacteria</taxon>
        <taxon>Hyphomicrobiales</taxon>
        <taxon>Devosiaceae</taxon>
        <taxon>Devosia</taxon>
    </lineage>
</organism>
<dbReference type="AlphaFoldDB" id="A0A918SAJ4"/>
<name>A0A918SAJ4_9HYPH</name>
<evidence type="ECO:0000313" key="1">
    <source>
        <dbReference type="EMBL" id="GHA29626.1"/>
    </source>
</evidence>
<dbReference type="Proteomes" id="UP000646579">
    <property type="component" value="Unassembled WGS sequence"/>
</dbReference>
<dbReference type="EMBL" id="BMZE01000003">
    <property type="protein sequence ID" value="GHA29626.1"/>
    <property type="molecule type" value="Genomic_DNA"/>
</dbReference>
<sequence length="344" mass="36177">MSANPVLAEASRGNSVENRHRGAAAIVDASGTIIASIGDLNRPIFPRSAVKSMQALAIFTSGAWDQGLLDQRELALACASHHGEAVHTEAVGALLAKLGLSENDLECGAHQPTNAAARRTLREKAEAPTQLHNNCSGKHAGMLAVARALGIDPRGYVGIDHPVQQEVRNAIEAVIGEPLTVDRCGTDGCSIPTFAAPLKSFAYGFARMATGEGLEPRLAEASQMLFDAAAAHPHLIAGTDHADTRLLGGFGNKLMQKSGAEGVQCGALRAKGWGYALKCDDGNLPASFAMLAGLLEAHADLGEAQAEVLRDLKHQTLRNVRGIAVGEMRLAETFSSQWETRDGV</sequence>
<reference evidence="1" key="2">
    <citation type="submission" date="2020-09" db="EMBL/GenBank/DDBJ databases">
        <authorList>
            <person name="Sun Q."/>
            <person name="Kim S."/>
        </authorList>
    </citation>
    <scope>NUCLEOTIDE SEQUENCE</scope>
    <source>
        <strain evidence="1">KCTC 32437</strain>
    </source>
</reference>
<evidence type="ECO:0000313" key="2">
    <source>
        <dbReference type="Proteomes" id="UP000646579"/>
    </source>
</evidence>
<dbReference type="InterPro" id="IPR010349">
    <property type="entry name" value="Asparaginase_II"/>
</dbReference>
<keyword evidence="2" id="KW-1185">Reference proteome</keyword>
<accession>A0A918SAJ4</accession>
<gene>
    <name evidence="1" type="ORF">GCM10007989_26550</name>
</gene>
<dbReference type="PANTHER" id="PTHR42110">
    <property type="entry name" value="L-ASPARAGINASE, PUTATIVE (AFU_ORTHOLOGUE AFUA_3G11890)-RELATED"/>
    <property type="match status" value="1"/>
</dbReference>
<dbReference type="RefSeq" id="WP_189426223.1">
    <property type="nucleotide sequence ID" value="NZ_BMZE01000003.1"/>
</dbReference>